<comment type="caution">
    <text evidence="2">The sequence shown here is derived from an EMBL/GenBank/DDBJ whole genome shotgun (WGS) entry which is preliminary data.</text>
</comment>
<name>A0A6L7GLD9_9ACTN</name>
<dbReference type="Pfam" id="PF12728">
    <property type="entry name" value="HTH_17"/>
    <property type="match status" value="1"/>
</dbReference>
<dbReference type="SUPFAM" id="SSF46955">
    <property type="entry name" value="Putative DNA-binding domain"/>
    <property type="match status" value="1"/>
</dbReference>
<evidence type="ECO:0000313" key="3">
    <source>
        <dbReference type="Proteomes" id="UP000475545"/>
    </source>
</evidence>
<dbReference type="RefSeq" id="WP_160900405.1">
    <property type="nucleotide sequence ID" value="NZ_CP102850.1"/>
</dbReference>
<reference evidence="2 3" key="1">
    <citation type="submission" date="2019-11" db="EMBL/GenBank/DDBJ databases">
        <title>Gordonia sp. nov., a novel actinobacterium isolated from mangrove soil in Hainan.</title>
        <authorList>
            <person name="Huang X."/>
            <person name="Xie Y."/>
            <person name="Chu X."/>
            <person name="Xiao K."/>
        </authorList>
    </citation>
    <scope>NUCLEOTIDE SEQUENCE [LARGE SCALE GENOMIC DNA]</scope>
    <source>
        <strain evidence="2 3">HNM0687</strain>
    </source>
</reference>
<dbReference type="InterPro" id="IPR041657">
    <property type="entry name" value="HTH_17"/>
</dbReference>
<dbReference type="GO" id="GO:0003677">
    <property type="term" value="F:DNA binding"/>
    <property type="evidence" value="ECO:0007669"/>
    <property type="project" value="UniProtKB-KW"/>
</dbReference>
<sequence length="151" mass="16461">MTTLLEQTVLPDTDGGDVQQLDALLAVLTADHSVIVSAGESSAQLPEELRQILTTVLSNLIQGTAVTVEPHRTLLTTQEAADILGITRPTLVRLLTDNEIPYTTPGRHRRVQLTDVLAYQQRTRTQRAEALAELAAPDPRPTETDGFIATR</sequence>
<protein>
    <submittedName>
        <fullName evidence="2">Excisionase family DNA-binding protein</fullName>
    </submittedName>
</protein>
<accession>A0A6L7GLD9</accession>
<proteinExistence type="predicted"/>
<evidence type="ECO:0000313" key="2">
    <source>
        <dbReference type="EMBL" id="MXP20237.1"/>
    </source>
</evidence>
<dbReference type="EMBL" id="WMBR01000001">
    <property type="protein sequence ID" value="MXP20237.1"/>
    <property type="molecule type" value="Genomic_DNA"/>
</dbReference>
<dbReference type="InterPro" id="IPR010093">
    <property type="entry name" value="SinI_DNA-bd"/>
</dbReference>
<dbReference type="Proteomes" id="UP000475545">
    <property type="component" value="Unassembled WGS sequence"/>
</dbReference>
<evidence type="ECO:0000259" key="1">
    <source>
        <dbReference type="Pfam" id="PF12728"/>
    </source>
</evidence>
<gene>
    <name evidence="2" type="ORF">GIY30_02500</name>
</gene>
<feature type="domain" description="Helix-turn-helix" evidence="1">
    <location>
        <begin position="74"/>
        <end position="123"/>
    </location>
</feature>
<organism evidence="2 3">
    <name type="scientific">Gordonia mangrovi</name>
    <dbReference type="NCBI Taxonomy" id="2665643"/>
    <lineage>
        <taxon>Bacteria</taxon>
        <taxon>Bacillati</taxon>
        <taxon>Actinomycetota</taxon>
        <taxon>Actinomycetes</taxon>
        <taxon>Mycobacteriales</taxon>
        <taxon>Gordoniaceae</taxon>
        <taxon>Gordonia</taxon>
    </lineage>
</organism>
<keyword evidence="2" id="KW-0238">DNA-binding</keyword>
<dbReference type="InterPro" id="IPR009061">
    <property type="entry name" value="DNA-bd_dom_put_sf"/>
</dbReference>
<keyword evidence="3" id="KW-1185">Reference proteome</keyword>
<dbReference type="NCBIfam" id="TIGR01764">
    <property type="entry name" value="excise"/>
    <property type="match status" value="1"/>
</dbReference>
<dbReference type="AlphaFoldDB" id="A0A6L7GLD9"/>